<reference evidence="1" key="1">
    <citation type="submission" date="2019-02" db="EMBL/GenBank/DDBJ databases">
        <authorList>
            <person name="Gruber-Vodicka R. H."/>
            <person name="Seah K. B. B."/>
        </authorList>
    </citation>
    <scope>NUCLEOTIDE SEQUENCE</scope>
    <source>
        <strain evidence="1">BECK_M7</strain>
    </source>
</reference>
<dbReference type="AlphaFoldDB" id="A0A450U7Y7"/>
<proteinExistence type="predicted"/>
<sequence length="52" mass="5805">MASNYLLKPVGLEQFKPVIGTMLKSVDATNLLGRACEETTARRPSRKKNKKN</sequence>
<accession>A0A450U7Y7</accession>
<evidence type="ECO:0000313" key="1">
    <source>
        <dbReference type="EMBL" id="VFJ87922.1"/>
    </source>
</evidence>
<dbReference type="EMBL" id="CAADFF010000008">
    <property type="protein sequence ID" value="VFJ87922.1"/>
    <property type="molecule type" value="Genomic_DNA"/>
</dbReference>
<gene>
    <name evidence="1" type="ORF">BECKLFY1418B_GA0070995_100843</name>
</gene>
<organism evidence="1">
    <name type="scientific">Candidatus Kentrum sp. LFY</name>
    <dbReference type="NCBI Taxonomy" id="2126342"/>
    <lineage>
        <taxon>Bacteria</taxon>
        <taxon>Pseudomonadati</taxon>
        <taxon>Pseudomonadota</taxon>
        <taxon>Gammaproteobacteria</taxon>
        <taxon>Candidatus Kentrum</taxon>
    </lineage>
</organism>
<protein>
    <submittedName>
        <fullName evidence="1">Uncharacterized protein</fullName>
    </submittedName>
</protein>
<name>A0A450U7Y7_9GAMM</name>